<accession>A0A645ECG4</accession>
<feature type="region of interest" description="Disordered" evidence="1">
    <location>
        <begin position="194"/>
        <end position="218"/>
    </location>
</feature>
<comment type="caution">
    <text evidence="2">The sequence shown here is derived from an EMBL/GenBank/DDBJ whole genome shotgun (WGS) entry which is preliminary data.</text>
</comment>
<sequence>MILDRLALARRLAQQLADGSRQRGRLAQVQRQAQEQVARRIIEKRIAAFARIERVANRQDVRHPHARVIADVPQGVVAVRLAVQRVALGVLGNRERIEQIDLLPPLPAELGRDEEVFQLHVHCHDRLGPIEQVRDDDADTLTRASRRGQQHELHAGEHQEAVLPLPDDDAGLVEQPGLGNLRRLGEAGFAVQRPHVAQRRNRQHDGHTVAHGRRHDHGHREALRHDRIVLVELPVRPPR</sequence>
<protein>
    <submittedName>
        <fullName evidence="2">Uncharacterized protein</fullName>
    </submittedName>
</protein>
<organism evidence="2">
    <name type="scientific">bioreactor metagenome</name>
    <dbReference type="NCBI Taxonomy" id="1076179"/>
    <lineage>
        <taxon>unclassified sequences</taxon>
        <taxon>metagenomes</taxon>
        <taxon>ecological metagenomes</taxon>
    </lineage>
</organism>
<evidence type="ECO:0000313" key="2">
    <source>
        <dbReference type="EMBL" id="MPM98453.1"/>
    </source>
</evidence>
<dbReference type="EMBL" id="VSSQ01044618">
    <property type="protein sequence ID" value="MPM98453.1"/>
    <property type="molecule type" value="Genomic_DNA"/>
</dbReference>
<evidence type="ECO:0000256" key="1">
    <source>
        <dbReference type="SAM" id="MobiDB-lite"/>
    </source>
</evidence>
<proteinExistence type="predicted"/>
<reference evidence="2" key="1">
    <citation type="submission" date="2019-08" db="EMBL/GenBank/DDBJ databases">
        <authorList>
            <person name="Kucharzyk K."/>
            <person name="Murdoch R.W."/>
            <person name="Higgins S."/>
            <person name="Loffler F."/>
        </authorList>
    </citation>
    <scope>NUCLEOTIDE SEQUENCE</scope>
</reference>
<dbReference type="AlphaFoldDB" id="A0A645ECG4"/>
<name>A0A645ECG4_9ZZZZ</name>
<gene>
    <name evidence="2" type="ORF">SDC9_145641</name>
</gene>